<dbReference type="Proteomes" id="UP001500367">
    <property type="component" value="Unassembled WGS sequence"/>
</dbReference>
<dbReference type="EMBL" id="BAABCT010000006">
    <property type="protein sequence ID" value="GAA4075774.1"/>
    <property type="molecule type" value="Genomic_DNA"/>
</dbReference>
<dbReference type="Pfam" id="PF00161">
    <property type="entry name" value="RIP"/>
    <property type="match status" value="1"/>
</dbReference>
<protein>
    <submittedName>
        <fullName evidence="1">Uncharacterized protein</fullName>
    </submittedName>
</protein>
<reference evidence="2" key="1">
    <citation type="journal article" date="2019" name="Int. J. Syst. Evol. Microbiol.">
        <title>The Global Catalogue of Microorganisms (GCM) 10K type strain sequencing project: providing services to taxonomists for standard genome sequencing and annotation.</title>
        <authorList>
            <consortium name="The Broad Institute Genomics Platform"/>
            <consortium name="The Broad Institute Genome Sequencing Center for Infectious Disease"/>
            <person name="Wu L."/>
            <person name="Ma J."/>
        </authorList>
    </citation>
    <scope>NUCLEOTIDE SEQUENCE [LARGE SCALE GENOMIC DNA]</scope>
    <source>
        <strain evidence="2">JCM 17069</strain>
    </source>
</reference>
<accession>A0ABP7VXX5</accession>
<sequence>MDYRLRLDSKGIYISDIQTIINSIKLNGNKVTCDSINVSHPNGAEITLLMNFGLETNSKNPPIIASLNILGFKTKNNQEFIFNIVPFPCEETTIKAEKLAVNGTYKSLGFGMKLPVITDKNLLDSINILNNVKNSEEIGQAEYDSIARLIITLSEATRFSSVANGINSVLGNENSFSPNLFEIIGWGGHSLAS</sequence>
<gene>
    <name evidence="1" type="ORF">GCM10022389_21940</name>
</gene>
<dbReference type="RefSeq" id="WP_344816758.1">
    <property type="nucleotide sequence ID" value="NZ_BAABCT010000006.1"/>
</dbReference>
<dbReference type="InterPro" id="IPR036041">
    <property type="entry name" value="Ribosome-inact_prot_sf"/>
</dbReference>
<dbReference type="Gene3D" id="3.40.420.10">
    <property type="entry name" value="Ricin (A subunit), domain 1"/>
    <property type="match status" value="1"/>
</dbReference>
<proteinExistence type="predicted"/>
<dbReference type="InterPro" id="IPR016138">
    <property type="entry name" value="Ribosome_inactivat_prot_sub1"/>
</dbReference>
<evidence type="ECO:0000313" key="2">
    <source>
        <dbReference type="Proteomes" id="UP001500367"/>
    </source>
</evidence>
<comment type="caution">
    <text evidence="1">The sequence shown here is derived from an EMBL/GenBank/DDBJ whole genome shotgun (WGS) entry which is preliminary data.</text>
</comment>
<dbReference type="SUPFAM" id="SSF56371">
    <property type="entry name" value="Ribosome inactivating proteins (RIP)"/>
    <property type="match status" value="1"/>
</dbReference>
<keyword evidence="2" id="KW-1185">Reference proteome</keyword>
<name>A0ABP7VXX5_9FLAO</name>
<organism evidence="1 2">
    <name type="scientific">Flavobacterium cheonanense</name>
    <dbReference type="NCBI Taxonomy" id="706183"/>
    <lineage>
        <taxon>Bacteria</taxon>
        <taxon>Pseudomonadati</taxon>
        <taxon>Bacteroidota</taxon>
        <taxon>Flavobacteriia</taxon>
        <taxon>Flavobacteriales</taxon>
        <taxon>Flavobacteriaceae</taxon>
        <taxon>Flavobacterium</taxon>
    </lineage>
</organism>
<evidence type="ECO:0000313" key="1">
    <source>
        <dbReference type="EMBL" id="GAA4075774.1"/>
    </source>
</evidence>
<dbReference type="InterPro" id="IPR001574">
    <property type="entry name" value="Ribosome_inactivat_prot"/>
</dbReference>